<dbReference type="EMBL" id="WWEO01000041">
    <property type="protein sequence ID" value="NCD69214.1"/>
    <property type="molecule type" value="Genomic_DNA"/>
</dbReference>
<evidence type="ECO:0000313" key="2">
    <source>
        <dbReference type="EMBL" id="NCD69214.1"/>
    </source>
</evidence>
<comment type="caution">
    <text evidence="2">The sequence shown here is derived from an EMBL/GenBank/DDBJ whole genome shotgun (WGS) entry which is preliminary data.</text>
</comment>
<reference evidence="2" key="2">
    <citation type="submission" date="2020-10" db="EMBL/GenBank/DDBJ databases">
        <title>Mucilaginibacter sp. nov., isolated from soil.</title>
        <authorList>
            <person name="Jeon C.O."/>
        </authorList>
    </citation>
    <scope>NUCLEOTIDE SEQUENCE</scope>
    <source>
        <strain evidence="2">R11</strain>
    </source>
</reference>
<accession>A0A965ZDU0</accession>
<dbReference type="Proteomes" id="UP000638732">
    <property type="component" value="Unassembled WGS sequence"/>
</dbReference>
<protein>
    <recommendedName>
        <fullName evidence="4">TonB C-terminal domain-containing protein</fullName>
    </recommendedName>
</protein>
<proteinExistence type="predicted"/>
<keyword evidence="3" id="KW-1185">Reference proteome</keyword>
<sequence>MKTILTILFIAIASATHAQQIYSAGTMKGASHTYIVKTRDFPSNRPLVSIANTQNKTSEQRMKSNRLDYVDPVLLGVKINNAALNNIFKEEIEPSVFQRLAADAQNYVGLIIHFKQDGSVLDMTFSTQQTSPITLRMFEKIEDRIKAEITATFNQDKIPAIGAPAYTTFNFISQSYVIYFYKLREL</sequence>
<name>A0A965ZDU0_9SPHI</name>
<dbReference type="AlphaFoldDB" id="A0A965ZDU0"/>
<dbReference type="RefSeq" id="WP_166585199.1">
    <property type="nucleotide sequence ID" value="NZ_WWEO01000041.1"/>
</dbReference>
<feature type="chain" id="PRO_5036754062" description="TonB C-terminal domain-containing protein" evidence="1">
    <location>
        <begin position="19"/>
        <end position="186"/>
    </location>
</feature>
<evidence type="ECO:0008006" key="4">
    <source>
        <dbReference type="Google" id="ProtNLM"/>
    </source>
</evidence>
<gene>
    <name evidence="2" type="ORF">GSY63_07585</name>
</gene>
<reference evidence="2" key="1">
    <citation type="submission" date="2020-01" db="EMBL/GenBank/DDBJ databases">
        <authorList>
            <person name="Seo Y.L."/>
        </authorList>
    </citation>
    <scope>NUCLEOTIDE SEQUENCE</scope>
    <source>
        <strain evidence="2">R11</strain>
    </source>
</reference>
<organism evidence="2 3">
    <name type="scientific">Mucilaginibacter agri</name>
    <dbReference type="NCBI Taxonomy" id="2695265"/>
    <lineage>
        <taxon>Bacteria</taxon>
        <taxon>Pseudomonadati</taxon>
        <taxon>Bacteroidota</taxon>
        <taxon>Sphingobacteriia</taxon>
        <taxon>Sphingobacteriales</taxon>
        <taxon>Sphingobacteriaceae</taxon>
        <taxon>Mucilaginibacter</taxon>
    </lineage>
</organism>
<feature type="signal peptide" evidence="1">
    <location>
        <begin position="1"/>
        <end position="18"/>
    </location>
</feature>
<keyword evidence="1" id="KW-0732">Signal</keyword>
<evidence type="ECO:0000256" key="1">
    <source>
        <dbReference type="SAM" id="SignalP"/>
    </source>
</evidence>
<evidence type="ECO:0000313" key="3">
    <source>
        <dbReference type="Proteomes" id="UP000638732"/>
    </source>
</evidence>